<dbReference type="Pfam" id="PF05673">
    <property type="entry name" value="DUF815"/>
    <property type="match status" value="1"/>
</dbReference>
<keyword evidence="1" id="KW-0067">ATP-binding</keyword>
<dbReference type="GO" id="GO:0005524">
    <property type="term" value="F:ATP binding"/>
    <property type="evidence" value="ECO:0007669"/>
    <property type="project" value="UniProtKB-KW"/>
</dbReference>
<name>A0ABP3VW21_9BURK</name>
<dbReference type="PANTHER" id="PTHR42935:SF1">
    <property type="entry name" value="SLR0930 PROTEIN"/>
    <property type="match status" value="1"/>
</dbReference>
<evidence type="ECO:0000313" key="2">
    <source>
        <dbReference type="Proteomes" id="UP001500279"/>
    </source>
</evidence>
<proteinExistence type="predicted"/>
<reference evidence="2" key="1">
    <citation type="journal article" date="2019" name="Int. J. Syst. Evol. Microbiol.">
        <title>The Global Catalogue of Microorganisms (GCM) 10K type strain sequencing project: providing services to taxonomists for standard genome sequencing and annotation.</title>
        <authorList>
            <consortium name="The Broad Institute Genomics Platform"/>
            <consortium name="The Broad Institute Genome Sequencing Center for Infectious Disease"/>
            <person name="Wu L."/>
            <person name="Ma J."/>
        </authorList>
    </citation>
    <scope>NUCLEOTIDE SEQUENCE [LARGE SCALE GENOMIC DNA]</scope>
    <source>
        <strain evidence="2">JCM 15503</strain>
    </source>
</reference>
<organism evidence="1 2">
    <name type="scientific">Ideonella azotifigens</name>
    <dbReference type="NCBI Taxonomy" id="513160"/>
    <lineage>
        <taxon>Bacteria</taxon>
        <taxon>Pseudomonadati</taxon>
        <taxon>Pseudomonadota</taxon>
        <taxon>Betaproteobacteria</taxon>
        <taxon>Burkholderiales</taxon>
        <taxon>Sphaerotilaceae</taxon>
        <taxon>Ideonella</taxon>
    </lineage>
</organism>
<evidence type="ECO:0000313" key="1">
    <source>
        <dbReference type="EMBL" id="GAA0771093.1"/>
    </source>
</evidence>
<dbReference type="RefSeq" id="WP_141285454.1">
    <property type="nucleotide sequence ID" value="NZ_BAAAEW010000052.1"/>
</dbReference>
<dbReference type="InterPro" id="IPR008533">
    <property type="entry name" value="DUF815"/>
</dbReference>
<dbReference type="SUPFAM" id="SSF52540">
    <property type="entry name" value="P-loop containing nucleoside triphosphate hydrolases"/>
    <property type="match status" value="1"/>
</dbReference>
<dbReference type="EMBL" id="BAAAEW010000052">
    <property type="protein sequence ID" value="GAA0771093.1"/>
    <property type="molecule type" value="Genomic_DNA"/>
</dbReference>
<comment type="caution">
    <text evidence="1">The sequence shown here is derived from an EMBL/GenBank/DDBJ whole genome shotgun (WGS) entry which is preliminary data.</text>
</comment>
<dbReference type="PANTHER" id="PTHR42935">
    <property type="entry name" value="SLR0930 PROTEIN"/>
    <property type="match status" value="1"/>
</dbReference>
<keyword evidence="1" id="KW-0547">Nucleotide-binding</keyword>
<protein>
    <submittedName>
        <fullName evidence="1">ATP-binding protein</fullName>
    </submittedName>
</protein>
<sequence length="297" mass="32814">MTLDDLEPLLARAERVLARLEANLPQPLPAPDWTASAAFRYRKRKGQARLEPVRLVAGIRLADLQEIDGQKTRLQRNTAQFVAGATANNVLLTGARGTGKSSLIKACLNEYAAQGLRLIEVDKADLVDLPDLVELVSGRPERFIVFCDDLSFEEGEPGYKALKSILDGSVSAAGDNLLIYATSNRRHLLPETMKDNLSYRHTEDGELHPGEVVEEKISLSERFGLWISFYPFSQDEYLAIVHQWLSHFALDEAAIAAARPQALLFALERGSRSGRVAYQFARDLAGRRAIGAVEDAS</sequence>
<gene>
    <name evidence="1" type="ORF">GCM10009107_63370</name>
</gene>
<dbReference type="InterPro" id="IPR027417">
    <property type="entry name" value="P-loop_NTPase"/>
</dbReference>
<accession>A0ABP3VW21</accession>
<dbReference type="Proteomes" id="UP001500279">
    <property type="component" value="Unassembled WGS sequence"/>
</dbReference>
<dbReference type="Gene3D" id="3.40.50.300">
    <property type="entry name" value="P-loop containing nucleotide triphosphate hydrolases"/>
    <property type="match status" value="1"/>
</dbReference>
<keyword evidence="2" id="KW-1185">Reference proteome</keyword>